<evidence type="ECO:0000256" key="1">
    <source>
        <dbReference type="SAM" id="MobiDB-lite"/>
    </source>
</evidence>
<dbReference type="EMBL" id="CAMKVN010001930">
    <property type="protein sequence ID" value="CAI2178825.1"/>
    <property type="molecule type" value="Genomic_DNA"/>
</dbReference>
<evidence type="ECO:0000313" key="2">
    <source>
        <dbReference type="EMBL" id="CAI2178825.1"/>
    </source>
</evidence>
<name>A0A9W4X160_9GLOM</name>
<evidence type="ECO:0000313" key="3">
    <source>
        <dbReference type="Proteomes" id="UP001153678"/>
    </source>
</evidence>
<dbReference type="Proteomes" id="UP001153678">
    <property type="component" value="Unassembled WGS sequence"/>
</dbReference>
<accession>A0A9W4X160</accession>
<organism evidence="2 3">
    <name type="scientific">Funneliformis geosporum</name>
    <dbReference type="NCBI Taxonomy" id="1117311"/>
    <lineage>
        <taxon>Eukaryota</taxon>
        <taxon>Fungi</taxon>
        <taxon>Fungi incertae sedis</taxon>
        <taxon>Mucoromycota</taxon>
        <taxon>Glomeromycotina</taxon>
        <taxon>Glomeromycetes</taxon>
        <taxon>Glomerales</taxon>
        <taxon>Glomeraceae</taxon>
        <taxon>Funneliformis</taxon>
    </lineage>
</organism>
<sequence length="119" mass="13908">MSIDHAETKVACKIIHRSADLVDTALTNIEGKMKQNWKCASVDEKRFPKINKYVTPTRKMREDLQPNLVETVVSDYEYDEERKEISDNEEYSDDEDSEIEINENTLESFDETDQLIESE</sequence>
<feature type="region of interest" description="Disordered" evidence="1">
    <location>
        <begin position="78"/>
        <end position="119"/>
    </location>
</feature>
<proteinExistence type="predicted"/>
<gene>
    <name evidence="2" type="ORF">FWILDA_LOCUS8782</name>
</gene>
<feature type="compositionally biased region" description="Acidic residues" evidence="1">
    <location>
        <begin position="108"/>
        <end position="119"/>
    </location>
</feature>
<reference evidence="2" key="1">
    <citation type="submission" date="2022-08" db="EMBL/GenBank/DDBJ databases">
        <authorList>
            <person name="Kallberg Y."/>
            <person name="Tangrot J."/>
            <person name="Rosling A."/>
        </authorList>
    </citation>
    <scope>NUCLEOTIDE SEQUENCE</scope>
    <source>
        <strain evidence="2">Wild A</strain>
    </source>
</reference>
<dbReference type="AlphaFoldDB" id="A0A9W4X160"/>
<comment type="caution">
    <text evidence="2">The sequence shown here is derived from an EMBL/GenBank/DDBJ whole genome shotgun (WGS) entry which is preliminary data.</text>
</comment>
<protein>
    <submittedName>
        <fullName evidence="2">15573_t:CDS:1</fullName>
    </submittedName>
</protein>
<dbReference type="OrthoDB" id="10482140at2759"/>
<keyword evidence="3" id="KW-1185">Reference proteome</keyword>
<feature type="compositionally biased region" description="Acidic residues" evidence="1">
    <location>
        <begin position="87"/>
        <end position="101"/>
    </location>
</feature>